<dbReference type="GO" id="GO:0071555">
    <property type="term" value="P:cell wall organization"/>
    <property type="evidence" value="ECO:0007669"/>
    <property type="project" value="TreeGrafter"/>
</dbReference>
<dbReference type="InterPro" id="IPR036138">
    <property type="entry name" value="PBP_dimer_sf"/>
</dbReference>
<feature type="compositionally biased region" description="Low complexity" evidence="4">
    <location>
        <begin position="183"/>
        <end position="197"/>
    </location>
</feature>
<evidence type="ECO:0000313" key="7">
    <source>
        <dbReference type="EMBL" id="GIG72488.1"/>
    </source>
</evidence>
<evidence type="ECO:0000256" key="3">
    <source>
        <dbReference type="ARBA" id="ARBA00023136"/>
    </source>
</evidence>
<dbReference type="SUPFAM" id="SSF56519">
    <property type="entry name" value="Penicillin binding protein dimerisation domain"/>
    <property type="match status" value="1"/>
</dbReference>
<dbReference type="InterPro" id="IPR012338">
    <property type="entry name" value="Beta-lactam/transpept-like"/>
</dbReference>
<dbReference type="PANTHER" id="PTHR30627">
    <property type="entry name" value="PEPTIDOGLYCAN D,D-TRANSPEPTIDASE"/>
    <property type="match status" value="1"/>
</dbReference>
<dbReference type="EMBL" id="BONU01000004">
    <property type="protein sequence ID" value="GIG72488.1"/>
    <property type="molecule type" value="Genomic_DNA"/>
</dbReference>
<feature type="domain" description="Penicillin-binding protein dimerisation" evidence="6">
    <location>
        <begin position="259"/>
        <end position="405"/>
    </location>
</feature>
<dbReference type="RefSeq" id="WP_239075326.1">
    <property type="nucleotide sequence ID" value="NZ_BAAAQJ010000003.1"/>
</dbReference>
<evidence type="ECO:0000313" key="8">
    <source>
        <dbReference type="Proteomes" id="UP000653674"/>
    </source>
</evidence>
<keyword evidence="3" id="KW-0472">Membrane</keyword>
<name>A0A8J3LFN4_9ACTN</name>
<evidence type="ECO:0000259" key="6">
    <source>
        <dbReference type="Pfam" id="PF03717"/>
    </source>
</evidence>
<dbReference type="GO" id="GO:0051301">
    <property type="term" value="P:cell division"/>
    <property type="evidence" value="ECO:0007669"/>
    <property type="project" value="UniProtKB-KW"/>
</dbReference>
<dbReference type="AlphaFoldDB" id="A0A8J3LFN4"/>
<evidence type="ECO:0000256" key="4">
    <source>
        <dbReference type="SAM" id="MobiDB-lite"/>
    </source>
</evidence>
<evidence type="ECO:0000259" key="5">
    <source>
        <dbReference type="Pfam" id="PF00905"/>
    </source>
</evidence>
<comment type="subcellular location">
    <subcellularLocation>
        <location evidence="1">Membrane</location>
    </subcellularLocation>
</comment>
<dbReference type="Gene3D" id="3.30.450.330">
    <property type="match status" value="1"/>
</dbReference>
<dbReference type="InterPro" id="IPR005311">
    <property type="entry name" value="PBP_dimer"/>
</dbReference>
<feature type="compositionally biased region" description="Low complexity" evidence="4">
    <location>
        <begin position="117"/>
        <end position="151"/>
    </location>
</feature>
<feature type="domain" description="Penicillin-binding protein transpeptidase" evidence="5">
    <location>
        <begin position="456"/>
        <end position="762"/>
    </location>
</feature>
<feature type="compositionally biased region" description="Basic and acidic residues" evidence="4">
    <location>
        <begin position="55"/>
        <end position="71"/>
    </location>
</feature>
<dbReference type="Proteomes" id="UP000653674">
    <property type="component" value="Unassembled WGS sequence"/>
</dbReference>
<reference evidence="7" key="1">
    <citation type="submission" date="2021-01" db="EMBL/GenBank/DDBJ databases">
        <title>Whole genome shotgun sequence of Planosporangium flavigriseum NBRC 105377.</title>
        <authorList>
            <person name="Komaki H."/>
            <person name="Tamura T."/>
        </authorList>
    </citation>
    <scope>NUCLEOTIDE SEQUENCE</scope>
    <source>
        <strain evidence="7">NBRC 105377</strain>
    </source>
</reference>
<feature type="compositionally biased region" description="Basic residues" evidence="4">
    <location>
        <begin position="198"/>
        <end position="207"/>
    </location>
</feature>
<feature type="region of interest" description="Disordered" evidence="4">
    <location>
        <begin position="1"/>
        <end position="208"/>
    </location>
</feature>
<accession>A0A8J3LFN4</accession>
<dbReference type="GO" id="GO:0005886">
    <property type="term" value="C:plasma membrane"/>
    <property type="evidence" value="ECO:0007669"/>
    <property type="project" value="TreeGrafter"/>
</dbReference>
<gene>
    <name evidence="7" type="ORF">Pfl04_08920</name>
</gene>
<keyword evidence="8" id="KW-1185">Reference proteome</keyword>
<keyword evidence="7" id="KW-0131">Cell cycle</keyword>
<dbReference type="Pfam" id="PF03717">
    <property type="entry name" value="PBP_dimer"/>
    <property type="match status" value="1"/>
</dbReference>
<dbReference type="SUPFAM" id="SSF56601">
    <property type="entry name" value="beta-lactamase/transpeptidase-like"/>
    <property type="match status" value="1"/>
</dbReference>
<feature type="compositionally biased region" description="Low complexity" evidence="4">
    <location>
        <begin position="27"/>
        <end position="36"/>
    </location>
</feature>
<dbReference type="Gene3D" id="3.40.710.10">
    <property type="entry name" value="DD-peptidase/beta-lactamase superfamily"/>
    <property type="match status" value="1"/>
</dbReference>
<dbReference type="InterPro" id="IPR050515">
    <property type="entry name" value="Beta-lactam/transpept"/>
</dbReference>
<dbReference type="GO" id="GO:0008658">
    <property type="term" value="F:penicillin binding"/>
    <property type="evidence" value="ECO:0007669"/>
    <property type="project" value="InterPro"/>
</dbReference>
<feature type="compositionally biased region" description="Basic and acidic residues" evidence="4">
    <location>
        <begin position="1"/>
        <end position="10"/>
    </location>
</feature>
<organism evidence="7 8">
    <name type="scientific">Planosporangium flavigriseum</name>
    <dbReference type="NCBI Taxonomy" id="373681"/>
    <lineage>
        <taxon>Bacteria</taxon>
        <taxon>Bacillati</taxon>
        <taxon>Actinomycetota</taxon>
        <taxon>Actinomycetes</taxon>
        <taxon>Micromonosporales</taxon>
        <taxon>Micromonosporaceae</taxon>
        <taxon>Planosporangium</taxon>
    </lineage>
</organism>
<comment type="caution">
    <text evidence="7">The sequence shown here is derived from an EMBL/GenBank/DDBJ whole genome shotgun (WGS) entry which is preliminary data.</text>
</comment>
<evidence type="ECO:0000256" key="2">
    <source>
        <dbReference type="ARBA" id="ARBA00007171"/>
    </source>
</evidence>
<proteinExistence type="inferred from homology"/>
<comment type="similarity">
    <text evidence="2">Belongs to the transpeptidase family.</text>
</comment>
<dbReference type="Pfam" id="PF00905">
    <property type="entry name" value="Transpeptidase"/>
    <property type="match status" value="1"/>
</dbReference>
<sequence length="785" mass="82012">MPSRPTDPRRAPRSGVTDPSIDPTGAPPRGAVARGASQGRSGISDARRYTPRGRSLREADAERGQRSRGGDPFRPALQVVQGGAGEPVRRGGRGVVDEPPRRPSAARNSDRSPAGSAAAAAAAKAPAAKAPAAKAPAAKAPAAKAPAAKAPSPGGRRTPRVQPPAGRPHAPARSGGTGGVRAGGVRAAVKAAQAKRGAPARRPKRQVRLPEPRRRLRLASVLILAIFVVISGRLVELQLIDAKAYAARGLVNRIERVPLPAPRGTIYDRDRNILAHSVEARLVYADPGMVEDPQAAARQLAPLLGKPVSELLPKLVKHAREDGTPVRFEYLARGVDVAVGEKVDALKLAGVVVNSDERRDVPGHDLAANLIGFTGYDLRGAAGLEFQYDRDLRGVPGERAFEVGGGEVKAEIPGGYRVETPARPGSSLQLTINSDLQFRVYSVLSQQMKKINADFGSAVVLDVKTGEVLAQASYPGYDAAEPMKAQPKQRLDANTDLVVDPGSVSKVIALGGALQEGVVKTDTAIPVGPAIRKGDTTYRDTHPFPEGTRLTLPGILAYSSNVGTIRIADQLGPQKLYEYQRKFGLGKATGEGLPGEASGLIQPPENWSGSSYGSIPIGMGISTTPLQMAAVYAAIANGGVWVQPHLVKAKVSAEGQVTPAPAPRTQRVLSTQTADALRQMLEAVVTVEDATGRKAAVPGYRVAGKTGTGQFVGPNGKYVSGEVGSFIGMAPADAPRYVIAVFAHTPKGEGGTVAAPAFSDMMAFALGQSRVPPSATPPPSFRITE</sequence>
<keyword evidence="7" id="KW-0132">Cell division</keyword>
<dbReference type="Gene3D" id="3.90.1310.10">
    <property type="entry name" value="Penicillin-binding protein 2a (Domain 2)"/>
    <property type="match status" value="1"/>
</dbReference>
<dbReference type="PANTHER" id="PTHR30627:SF1">
    <property type="entry name" value="PEPTIDOGLYCAN D,D-TRANSPEPTIDASE FTSI"/>
    <property type="match status" value="1"/>
</dbReference>
<evidence type="ECO:0000256" key="1">
    <source>
        <dbReference type="ARBA" id="ARBA00004370"/>
    </source>
</evidence>
<dbReference type="InterPro" id="IPR001460">
    <property type="entry name" value="PCN-bd_Tpept"/>
</dbReference>
<protein>
    <submittedName>
        <fullName evidence="7">Cell division protein</fullName>
    </submittedName>
</protein>